<name>A0ABS5Z1T9_9ACTN</name>
<gene>
    <name evidence="8" type="ORF">KOI35_39720</name>
</gene>
<comment type="catalytic activity">
    <reaction evidence="5">
        <text>[(1-&gt;4)-alpha-D-galacturonosyl methyl ester](n) + n H2O = [(1-&gt;4)-alpha-D-galacturonosyl](n) + n methanol + n H(+)</text>
        <dbReference type="Rhea" id="RHEA:22380"/>
        <dbReference type="Rhea" id="RHEA-COMP:14570"/>
        <dbReference type="Rhea" id="RHEA-COMP:14573"/>
        <dbReference type="ChEBI" id="CHEBI:15377"/>
        <dbReference type="ChEBI" id="CHEBI:15378"/>
        <dbReference type="ChEBI" id="CHEBI:17790"/>
        <dbReference type="ChEBI" id="CHEBI:140522"/>
        <dbReference type="ChEBI" id="CHEBI:140523"/>
        <dbReference type="EC" id="3.1.1.11"/>
    </reaction>
</comment>
<evidence type="ECO:0000256" key="6">
    <source>
        <dbReference type="SAM" id="MobiDB-lite"/>
    </source>
</evidence>
<keyword evidence="2 5" id="KW-0378">Hydrolase</keyword>
<evidence type="ECO:0000256" key="3">
    <source>
        <dbReference type="ARBA" id="ARBA00023085"/>
    </source>
</evidence>
<dbReference type="SMART" id="SM00458">
    <property type="entry name" value="RICIN"/>
    <property type="match status" value="1"/>
</dbReference>
<feature type="compositionally biased region" description="Polar residues" evidence="6">
    <location>
        <begin position="414"/>
        <end position="430"/>
    </location>
</feature>
<reference evidence="8 9" key="1">
    <citation type="submission" date="2021-06" db="EMBL/GenBank/DDBJ databases">
        <title>Actinoplanes lichenicola sp. nov., and Actinoplanes ovalisporus sp. nov., isolated from lichen in Thailand.</title>
        <authorList>
            <person name="Saeng-In P."/>
            <person name="Kanchanasin P."/>
            <person name="Yuki M."/>
            <person name="Kudo T."/>
            <person name="Ohkuma M."/>
            <person name="Phongsopitanun W."/>
            <person name="Tanasupawat S."/>
        </authorList>
    </citation>
    <scope>NUCLEOTIDE SEQUENCE [LARGE SCALE GENOMIC DNA]</scope>
    <source>
        <strain evidence="8 9">NBRC 110975</strain>
    </source>
</reference>
<dbReference type="PANTHER" id="PTHR31321:SF57">
    <property type="entry name" value="PECTINESTERASE 53-RELATED"/>
    <property type="match status" value="1"/>
</dbReference>
<dbReference type="Proteomes" id="UP001519654">
    <property type="component" value="Unassembled WGS sequence"/>
</dbReference>
<feature type="active site" evidence="4">
    <location>
        <position position="308"/>
    </location>
</feature>
<evidence type="ECO:0000256" key="5">
    <source>
        <dbReference type="RuleBase" id="RU000589"/>
    </source>
</evidence>
<accession>A0ABS5Z1T9</accession>
<dbReference type="InterPro" id="IPR035992">
    <property type="entry name" value="Ricin_B-like_lectins"/>
</dbReference>
<comment type="pathway">
    <text evidence="5">Glycan metabolism; pectin degradation; 2-dehydro-3-deoxy-D-gluconate from pectin: step 1/5.</text>
</comment>
<keyword evidence="9" id="KW-1185">Reference proteome</keyword>
<evidence type="ECO:0000313" key="9">
    <source>
        <dbReference type="Proteomes" id="UP001519654"/>
    </source>
</evidence>
<dbReference type="InterPro" id="IPR011050">
    <property type="entry name" value="Pectin_lyase_fold/virulence"/>
</dbReference>
<dbReference type="SUPFAM" id="SSF50370">
    <property type="entry name" value="Ricin B-like lectins"/>
    <property type="match status" value="1"/>
</dbReference>
<keyword evidence="3 5" id="KW-0063">Aspartyl esterase</keyword>
<proteinExistence type="inferred from homology"/>
<comment type="similarity">
    <text evidence="1">Belongs to the pectinesterase family.</text>
</comment>
<sequence>MPATGGTYYLAVTKSGKCIDVPGASTANGALLQQWGCTDGANWQQFKLVAAGSNYLLQNISSSKCIDVPGGSTTSGVQLQQWGCASAQTNQQWRLAASGTNTFQIINVGSGLCISDKDASTASGAAIIQETCTANSNKQWAFNPAAGGPAPTTAAPANATVAKDGTGQYTTVQAAIDAVPANNTTRRVITIKAGTYREIVTVPSNKPYVTLQGLGASASQTVIVNNHSSAGGYGTSGSATAFLDGHDFAATNLTFSNDYGEGSQAVAVNLNADRSVFTNVRFLGNQDTFLVNNNRSYVRNSYVEGTVDFIFGGATTVFHGTTIYEKRSSGGPIAAASTDAAKTYGLLFYQCTITGAANNVTQLGRPWRPNAQVLYRESNLSATLKTAQPWIDMSGNVWQNARFSEYKNTGAGAGTNSNRPQLSDSQAANYTPQKYLAGTDGWNPVG</sequence>
<dbReference type="Pfam" id="PF01095">
    <property type="entry name" value="Pectinesterase"/>
    <property type="match status" value="1"/>
</dbReference>
<dbReference type="InterPro" id="IPR033131">
    <property type="entry name" value="Pectinesterase_Asp_AS"/>
</dbReference>
<dbReference type="PANTHER" id="PTHR31321">
    <property type="entry name" value="ACYL-COA THIOESTER HYDROLASE YBHC-RELATED"/>
    <property type="match status" value="1"/>
</dbReference>
<evidence type="ECO:0000313" key="8">
    <source>
        <dbReference type="EMBL" id="MBU2669658.1"/>
    </source>
</evidence>
<organism evidence="8 9">
    <name type="scientific">Paractinoplanes bogorensis</name>
    <dbReference type="NCBI Taxonomy" id="1610840"/>
    <lineage>
        <taxon>Bacteria</taxon>
        <taxon>Bacillati</taxon>
        <taxon>Actinomycetota</taxon>
        <taxon>Actinomycetes</taxon>
        <taxon>Micromonosporales</taxon>
        <taxon>Micromonosporaceae</taxon>
        <taxon>Paractinoplanes</taxon>
    </lineage>
</organism>
<evidence type="ECO:0000256" key="2">
    <source>
        <dbReference type="ARBA" id="ARBA00022801"/>
    </source>
</evidence>
<dbReference type="InterPro" id="IPR000772">
    <property type="entry name" value="Ricin_B_lectin"/>
</dbReference>
<evidence type="ECO:0000259" key="7">
    <source>
        <dbReference type="SMART" id="SM00458"/>
    </source>
</evidence>
<dbReference type="Gene3D" id="2.160.20.10">
    <property type="entry name" value="Single-stranded right-handed beta-helix, Pectin lyase-like"/>
    <property type="match status" value="1"/>
</dbReference>
<dbReference type="Pfam" id="PF14200">
    <property type="entry name" value="RicinB_lectin_2"/>
    <property type="match status" value="2"/>
</dbReference>
<dbReference type="PROSITE" id="PS00503">
    <property type="entry name" value="PECTINESTERASE_2"/>
    <property type="match status" value="1"/>
</dbReference>
<feature type="domain" description="Ricin B lectin" evidence="7">
    <location>
        <begin position="5"/>
        <end position="143"/>
    </location>
</feature>
<comment type="caution">
    <text evidence="8">The sequence shown here is derived from an EMBL/GenBank/DDBJ whole genome shotgun (WGS) entry which is preliminary data.</text>
</comment>
<dbReference type="InterPro" id="IPR000070">
    <property type="entry name" value="Pectinesterase_cat"/>
</dbReference>
<dbReference type="CDD" id="cd00161">
    <property type="entry name" value="beta-trefoil_Ricin-like"/>
    <property type="match status" value="1"/>
</dbReference>
<dbReference type="Gene3D" id="2.80.10.50">
    <property type="match status" value="2"/>
</dbReference>
<evidence type="ECO:0000256" key="1">
    <source>
        <dbReference type="ARBA" id="ARBA00008891"/>
    </source>
</evidence>
<dbReference type="InterPro" id="IPR012334">
    <property type="entry name" value="Pectin_lyas_fold"/>
</dbReference>
<feature type="region of interest" description="Disordered" evidence="6">
    <location>
        <begin position="409"/>
        <end position="430"/>
    </location>
</feature>
<dbReference type="PROSITE" id="PS50231">
    <property type="entry name" value="RICIN_B_LECTIN"/>
    <property type="match status" value="1"/>
</dbReference>
<dbReference type="EC" id="3.1.1.11" evidence="5"/>
<protein>
    <recommendedName>
        <fullName evidence="5">Pectinesterase</fullName>
        <ecNumber evidence="5">3.1.1.11</ecNumber>
    </recommendedName>
</protein>
<evidence type="ECO:0000256" key="4">
    <source>
        <dbReference type="PROSITE-ProRule" id="PRU10040"/>
    </source>
</evidence>
<dbReference type="EMBL" id="JAHKKG010000015">
    <property type="protein sequence ID" value="MBU2669658.1"/>
    <property type="molecule type" value="Genomic_DNA"/>
</dbReference>
<dbReference type="SUPFAM" id="SSF51126">
    <property type="entry name" value="Pectin lyase-like"/>
    <property type="match status" value="1"/>
</dbReference>